<dbReference type="GO" id="GO:0045493">
    <property type="term" value="P:xylan catabolic process"/>
    <property type="evidence" value="ECO:0007669"/>
    <property type="project" value="InterPro"/>
</dbReference>
<evidence type="ECO:0000256" key="1">
    <source>
        <dbReference type="ARBA" id="ARBA00005336"/>
    </source>
</evidence>
<dbReference type="InterPro" id="IPR036881">
    <property type="entry name" value="Glyco_hydro_3_C_sf"/>
</dbReference>
<dbReference type="Gene3D" id="2.80.10.50">
    <property type="match status" value="1"/>
</dbReference>
<dbReference type="SUPFAM" id="SSF50405">
    <property type="entry name" value="Actin-crosslinking proteins"/>
    <property type="match status" value="1"/>
</dbReference>
<gene>
    <name evidence="5" type="ORF">SMALB_6738</name>
</gene>
<dbReference type="SUPFAM" id="SSF49785">
    <property type="entry name" value="Galactose-binding domain-like"/>
    <property type="match status" value="1"/>
</dbReference>
<evidence type="ECO:0000313" key="5">
    <source>
        <dbReference type="EMBL" id="NIY68642.1"/>
    </source>
</evidence>
<dbReference type="PANTHER" id="PTHR42721:SF3">
    <property type="entry name" value="BETA-D-XYLOSIDASE 5-RELATED"/>
    <property type="match status" value="1"/>
</dbReference>
<dbReference type="InterPro" id="IPR044993">
    <property type="entry name" value="BXL"/>
</dbReference>
<dbReference type="PANTHER" id="PTHR42721">
    <property type="entry name" value="SUGAR HYDROLASE-RELATED"/>
    <property type="match status" value="1"/>
</dbReference>
<organism evidence="5 6">
    <name type="scientific">Streptomyces malaysiensis</name>
    <dbReference type="NCBI Taxonomy" id="92644"/>
    <lineage>
        <taxon>Bacteria</taxon>
        <taxon>Bacillati</taxon>
        <taxon>Actinomycetota</taxon>
        <taxon>Actinomycetes</taxon>
        <taxon>Kitasatosporales</taxon>
        <taxon>Streptomycetaceae</taxon>
        <taxon>Streptomyces</taxon>
        <taxon>Streptomyces violaceusniger group</taxon>
    </lineage>
</organism>
<evidence type="ECO:0000256" key="3">
    <source>
        <dbReference type="SAM" id="MobiDB-lite"/>
    </source>
</evidence>
<dbReference type="GO" id="GO:0031222">
    <property type="term" value="P:arabinan catabolic process"/>
    <property type="evidence" value="ECO:0007669"/>
    <property type="project" value="TreeGrafter"/>
</dbReference>
<name>A0A7X5X8Q7_STRMQ</name>
<evidence type="ECO:0000313" key="6">
    <source>
        <dbReference type="Proteomes" id="UP000536624"/>
    </source>
</evidence>
<feature type="compositionally biased region" description="Gly residues" evidence="3">
    <location>
        <begin position="159"/>
        <end position="171"/>
    </location>
</feature>
<evidence type="ECO:0000256" key="2">
    <source>
        <dbReference type="ARBA" id="ARBA00022801"/>
    </source>
</evidence>
<sequence length="503" mass="51880">MDQVPHWSEEDQVAAWAGAAAKPISASNAISGVRKSVRAARCTGPSLSDGGFGRSQDHDREAVQPDAGVVRTPGEQIRPRGRKGDDRRGAAVVEEEGIRAAPHRLDAFGESGQRGGRPRLPPGRTAPVIEHWLAHDNETDQDTTSSSVRPPGAGASADGSGGAAEGSGHGFDGAFDTPAHRALALEAAEQAVVLLTTDGLLPLSENAVRTLAVVGPRADECKPGWCSGSPIRRSSPREALAERLGADRVVFAEGLDTVRLPAAAGWVRVPDAVGDGGPEEGSLNPAHTAGRTDLPPLTVGDTPTELSLAGWGGGVLTLRAPSGRHLTVAEDRFVRAAAERPGGWVVQETFTLEAHRDGHLLRRLGTGGYVCVAAGGLKVAERDSGEEEAVFRLEVVERGEDAVACRADAVGRLLFRACDFGTGATSLTVEAANVPAGAGDGATVAVRLADGTALATAAVPSTGGPYAYATVRTDLPTPPAEVRDPHITLRGGGLRLARLGFSG</sequence>
<dbReference type="SMART" id="SM00606">
    <property type="entry name" value="CBD_IV"/>
    <property type="match status" value="1"/>
</dbReference>
<dbReference type="InterPro" id="IPR008979">
    <property type="entry name" value="Galactose-bd-like_sf"/>
</dbReference>
<dbReference type="GO" id="GO:0046556">
    <property type="term" value="F:alpha-L-arabinofuranosidase activity"/>
    <property type="evidence" value="ECO:0007669"/>
    <property type="project" value="TreeGrafter"/>
</dbReference>
<dbReference type="InterPro" id="IPR006584">
    <property type="entry name" value="Cellulose-bd_IV"/>
</dbReference>
<accession>A0A7X5X8Q7</accession>
<dbReference type="GO" id="GO:0009044">
    <property type="term" value="F:xylan 1,4-beta-xylosidase activity"/>
    <property type="evidence" value="ECO:0007669"/>
    <property type="project" value="InterPro"/>
</dbReference>
<dbReference type="Gene3D" id="3.40.50.1700">
    <property type="entry name" value="Glycoside hydrolase family 3 C-terminal domain"/>
    <property type="match status" value="1"/>
</dbReference>
<feature type="domain" description="Cellulose binding type IV" evidence="4">
    <location>
        <begin position="380"/>
        <end position="503"/>
    </location>
</feature>
<feature type="region of interest" description="Disordered" evidence="3">
    <location>
        <begin position="273"/>
        <end position="295"/>
    </location>
</feature>
<keyword evidence="2 5" id="KW-0378">Hydrolase</keyword>
<dbReference type="GO" id="GO:0030246">
    <property type="term" value="F:carbohydrate binding"/>
    <property type="evidence" value="ECO:0007669"/>
    <property type="project" value="InterPro"/>
</dbReference>
<dbReference type="AlphaFoldDB" id="A0A7X5X8Q7"/>
<evidence type="ECO:0000259" key="4">
    <source>
        <dbReference type="SMART" id="SM00606"/>
    </source>
</evidence>
<reference evidence="5 6" key="1">
    <citation type="submission" date="2020-02" db="EMBL/GenBank/DDBJ databases">
        <title>Streptomyces malaysiensis DSM14702 (JHCC583434, PFL_A843) Genome sequencing and assembly.</title>
        <authorList>
            <person name="Samborskyy M."/>
        </authorList>
    </citation>
    <scope>NUCLEOTIDE SEQUENCE [LARGE SCALE GENOMIC DNA]</scope>
    <source>
        <strain evidence="5 6">DSM 14702</strain>
    </source>
</reference>
<feature type="region of interest" description="Disordered" evidence="3">
    <location>
        <begin position="43"/>
        <end position="125"/>
    </location>
</feature>
<dbReference type="Gene3D" id="2.60.120.260">
    <property type="entry name" value="Galactose-binding domain-like"/>
    <property type="match status" value="1"/>
</dbReference>
<proteinExistence type="inferred from homology"/>
<dbReference type="EMBL" id="JAALLH010000001">
    <property type="protein sequence ID" value="NIY68642.1"/>
    <property type="molecule type" value="Genomic_DNA"/>
</dbReference>
<dbReference type="InterPro" id="IPR008999">
    <property type="entry name" value="Actin-crosslinking"/>
</dbReference>
<feature type="region of interest" description="Disordered" evidence="3">
    <location>
        <begin position="138"/>
        <end position="173"/>
    </location>
</feature>
<protein>
    <submittedName>
        <fullName evidence="5">Sugar hydrolase</fullName>
    </submittedName>
</protein>
<dbReference type="Proteomes" id="UP000536624">
    <property type="component" value="Unassembled WGS sequence"/>
</dbReference>
<dbReference type="CDD" id="cd04084">
    <property type="entry name" value="CBM6_xylanase-like"/>
    <property type="match status" value="1"/>
</dbReference>
<comment type="caution">
    <text evidence="5">The sequence shown here is derived from an EMBL/GenBank/DDBJ whole genome shotgun (WGS) entry which is preliminary data.</text>
</comment>
<comment type="similarity">
    <text evidence="1">Belongs to the glycosyl hydrolase 3 family.</text>
</comment>